<feature type="chain" id="PRO_5012756046" description="Fibronectin type-III domain-containing protein" evidence="3">
    <location>
        <begin position="22"/>
        <end position="775"/>
    </location>
</feature>
<dbReference type="PROSITE" id="PS50853">
    <property type="entry name" value="FN3"/>
    <property type="match status" value="1"/>
</dbReference>
<keyword evidence="2" id="KW-1133">Transmembrane helix</keyword>
<name>A0A1X7U0K4_AMPQE</name>
<evidence type="ECO:0000256" key="3">
    <source>
        <dbReference type="SAM" id="SignalP"/>
    </source>
</evidence>
<dbReference type="SUPFAM" id="SSF49265">
    <property type="entry name" value="Fibronectin type III"/>
    <property type="match status" value="1"/>
</dbReference>
<feature type="signal peptide" evidence="3">
    <location>
        <begin position="1"/>
        <end position="21"/>
    </location>
</feature>
<keyword evidence="3" id="KW-0732">Signal</keyword>
<dbReference type="InterPro" id="IPR003961">
    <property type="entry name" value="FN3_dom"/>
</dbReference>
<proteinExistence type="predicted"/>
<dbReference type="EnsemblMetazoa" id="Aqu2.1.20908_001">
    <property type="protein sequence ID" value="Aqu2.1.20908_001"/>
    <property type="gene ID" value="Aqu2.1.20908"/>
</dbReference>
<evidence type="ECO:0000256" key="1">
    <source>
        <dbReference type="SAM" id="MobiDB-lite"/>
    </source>
</evidence>
<feature type="transmembrane region" description="Helical" evidence="2">
    <location>
        <begin position="446"/>
        <end position="474"/>
    </location>
</feature>
<keyword evidence="2" id="KW-0472">Membrane</keyword>
<feature type="domain" description="Fibronectin type-III" evidence="4">
    <location>
        <begin position="124"/>
        <end position="227"/>
    </location>
</feature>
<accession>A0A1X7U0K4</accession>
<dbReference type="InParanoid" id="A0A1X7U0K4"/>
<evidence type="ECO:0000259" key="4">
    <source>
        <dbReference type="PROSITE" id="PS50853"/>
    </source>
</evidence>
<organism evidence="5">
    <name type="scientific">Amphimedon queenslandica</name>
    <name type="common">Sponge</name>
    <dbReference type="NCBI Taxonomy" id="400682"/>
    <lineage>
        <taxon>Eukaryota</taxon>
        <taxon>Metazoa</taxon>
        <taxon>Porifera</taxon>
        <taxon>Demospongiae</taxon>
        <taxon>Heteroscleromorpha</taxon>
        <taxon>Haplosclerida</taxon>
        <taxon>Niphatidae</taxon>
        <taxon>Amphimedon</taxon>
    </lineage>
</organism>
<dbReference type="AlphaFoldDB" id="A0A1X7U0K4"/>
<reference evidence="5" key="1">
    <citation type="submission" date="2017-05" db="UniProtKB">
        <authorList>
            <consortium name="EnsemblMetazoa"/>
        </authorList>
    </citation>
    <scope>IDENTIFICATION</scope>
</reference>
<protein>
    <recommendedName>
        <fullName evidence="4">Fibronectin type-III domain-containing protein</fullName>
    </recommendedName>
</protein>
<evidence type="ECO:0000313" key="5">
    <source>
        <dbReference type="EnsemblMetazoa" id="Aqu2.1.20908_001"/>
    </source>
</evidence>
<sequence length="775" mass="84456">MIAFCLYILIGLSSFRCHSEASIITVPPVSVTVPPLTTPTFNCKGTGDILNWWIQSAPLTDSVAQQREITVITTNNNNNDYSSVLTVNAIPINNDLQIGCEVITFDPFNRTVSNSELAIRGVSLVQNLKYNFATNNSLLITWTRPVYFSDDVPAGSPITYHVLVTDEEDEDIILDTITPNTIVTVPNITECDTFNISVTALVGQYKSVNNTISKYNGSYSVNVTEDSIKSVSIEVSSMPSPHCERKLFVKDEHDGSVLVNDEVLSADNKSVSLKPHKKYRLKTEVKNLRDKVKDIKYTNISTYNVQDLLLSTYTNGSVSVQCVFVSGSTADGCHVTFTHTASGRNESFTIIGLDNSALISLSASGVYNVTAYDMDTVNEYEPAVYYPTLVEIVNMLLPASASFIIMSESTTPPTQSTISITVSPTVIVTPGIGTTSSTRENDTNNIVHVVAGTVSGSVLVMLIILVVCVGITVYKRKIMKLRVLIRSDIVAIQQPQAETNPYQAIHELINEVPNNISQVIVTSNRPIDEENPYHVTMSEFLPDNHHTIPSHAMGLMTQEPRPSLTSMTTQETTLEDSILSTTSNNIHDSAYTTVNFSNGIVSMTATKTATVAPTYAVIAKRTDTTVPPAVDQHVEYDTVTGHIDKRGGGVTVYPPDDISAIPPPPSYAATIAQEHGTTVSNSQFIIVPVQVTDDAAVVHGQYEKYPPTYTGDEYGSKTPVQDQTNSTDGEVVPSKAPLATLDSNFANDRKEGPTIDEPPMNGEEILPIQFRENVF</sequence>
<feature type="region of interest" description="Disordered" evidence="1">
    <location>
        <begin position="707"/>
        <end position="734"/>
    </location>
</feature>
<keyword evidence="2" id="KW-0812">Transmembrane</keyword>
<dbReference type="InterPro" id="IPR036116">
    <property type="entry name" value="FN3_sf"/>
</dbReference>
<evidence type="ECO:0000256" key="2">
    <source>
        <dbReference type="SAM" id="Phobius"/>
    </source>
</evidence>
<feature type="compositionally biased region" description="Polar residues" evidence="1">
    <location>
        <begin position="718"/>
        <end position="728"/>
    </location>
</feature>
<dbReference type="Gene3D" id="2.60.40.10">
    <property type="entry name" value="Immunoglobulins"/>
    <property type="match status" value="1"/>
</dbReference>
<dbReference type="InterPro" id="IPR013783">
    <property type="entry name" value="Ig-like_fold"/>
</dbReference>